<dbReference type="InterPro" id="IPR050708">
    <property type="entry name" value="T6SS_VgrG/RHS"/>
</dbReference>
<feature type="chain" id="PRO_5003686007" evidence="6">
    <location>
        <begin position="35"/>
        <end position="2429"/>
    </location>
</feature>
<gene>
    <name evidence="7" type="ordered locus">Turpa_2804</name>
</gene>
<comment type="subcellular location">
    <subcellularLocation>
        <location evidence="1">Secreted</location>
    </subcellularLocation>
</comment>
<feature type="transmembrane region" description="Helical" evidence="5">
    <location>
        <begin position="2084"/>
        <end position="2108"/>
    </location>
</feature>
<feature type="signal peptide" evidence="6">
    <location>
        <begin position="1"/>
        <end position="34"/>
    </location>
</feature>
<feature type="transmembrane region" description="Helical" evidence="5">
    <location>
        <begin position="2114"/>
        <end position="2135"/>
    </location>
</feature>
<dbReference type="KEGG" id="tpx:Turpa_2804"/>
<evidence type="ECO:0000256" key="6">
    <source>
        <dbReference type="SAM" id="SignalP"/>
    </source>
</evidence>
<dbReference type="Pfam" id="PF03534">
    <property type="entry name" value="SpvB"/>
    <property type="match status" value="1"/>
</dbReference>
<feature type="region of interest" description="Disordered" evidence="4">
    <location>
        <begin position="952"/>
        <end position="971"/>
    </location>
</feature>
<dbReference type="NCBIfam" id="TIGR03696">
    <property type="entry name" value="Rhs_assc_core"/>
    <property type="match status" value="1"/>
</dbReference>
<dbReference type="GO" id="GO:0005737">
    <property type="term" value="C:cytoplasm"/>
    <property type="evidence" value="ECO:0007669"/>
    <property type="project" value="InterPro"/>
</dbReference>
<dbReference type="InterPro" id="IPR022385">
    <property type="entry name" value="Rhs_assc_core"/>
</dbReference>
<evidence type="ECO:0000256" key="2">
    <source>
        <dbReference type="ARBA" id="ARBA00022525"/>
    </source>
</evidence>
<dbReference type="Gene3D" id="2.180.10.10">
    <property type="entry name" value="RHS repeat-associated core"/>
    <property type="match status" value="2"/>
</dbReference>
<feature type="transmembrane region" description="Helical" evidence="5">
    <location>
        <begin position="2054"/>
        <end position="2072"/>
    </location>
</feature>
<evidence type="ECO:0000256" key="5">
    <source>
        <dbReference type="SAM" id="Phobius"/>
    </source>
</evidence>
<organism evidence="7 8">
    <name type="scientific">Turneriella parva (strain ATCC BAA-1111 / DSM 21527 / NCTC 11395 / H)</name>
    <name type="common">Leptospira parva</name>
    <dbReference type="NCBI Taxonomy" id="869212"/>
    <lineage>
        <taxon>Bacteria</taxon>
        <taxon>Pseudomonadati</taxon>
        <taxon>Spirochaetota</taxon>
        <taxon>Spirochaetia</taxon>
        <taxon>Leptospirales</taxon>
        <taxon>Leptospiraceae</taxon>
        <taxon>Turneriella</taxon>
    </lineage>
</organism>
<keyword evidence="8" id="KW-1185">Reference proteome</keyword>
<evidence type="ECO:0000256" key="4">
    <source>
        <dbReference type="SAM" id="MobiDB-lite"/>
    </source>
</evidence>
<dbReference type="PANTHER" id="PTHR32305:SF15">
    <property type="entry name" value="PROTEIN RHSA-RELATED"/>
    <property type="match status" value="1"/>
</dbReference>
<dbReference type="STRING" id="869212.Turpa_2804"/>
<protein>
    <submittedName>
        <fullName evidence="7">RHS repeat-associated core domain-containing protein</fullName>
    </submittedName>
</protein>
<dbReference type="GO" id="GO:0005576">
    <property type="term" value="C:extracellular region"/>
    <property type="evidence" value="ECO:0007669"/>
    <property type="project" value="UniProtKB-SubCell"/>
</dbReference>
<dbReference type="HOGENOM" id="CLU_229060_0_0_12"/>
<evidence type="ECO:0000313" key="7">
    <source>
        <dbReference type="EMBL" id="AFM13443.1"/>
    </source>
</evidence>
<feature type="transmembrane region" description="Helical" evidence="5">
    <location>
        <begin position="1851"/>
        <end position="1870"/>
    </location>
</feature>
<evidence type="ECO:0000256" key="1">
    <source>
        <dbReference type="ARBA" id="ARBA00004613"/>
    </source>
</evidence>
<accession>I4B836</accession>
<feature type="transmembrane region" description="Helical" evidence="5">
    <location>
        <begin position="1882"/>
        <end position="1899"/>
    </location>
</feature>
<dbReference type="EMBL" id="CP002959">
    <property type="protein sequence ID" value="AFM13443.1"/>
    <property type="molecule type" value="Genomic_DNA"/>
</dbReference>
<dbReference type="Proteomes" id="UP000006048">
    <property type="component" value="Chromosome"/>
</dbReference>
<reference evidence="7 8" key="1">
    <citation type="submission" date="2012-06" db="EMBL/GenBank/DDBJ databases">
        <title>The complete chromosome of genome of Turneriella parva DSM 21527.</title>
        <authorList>
            <consortium name="US DOE Joint Genome Institute (JGI-PGF)"/>
            <person name="Lucas S."/>
            <person name="Han J."/>
            <person name="Lapidus A."/>
            <person name="Bruce D."/>
            <person name="Goodwin L."/>
            <person name="Pitluck S."/>
            <person name="Peters L."/>
            <person name="Kyrpides N."/>
            <person name="Mavromatis K."/>
            <person name="Ivanova N."/>
            <person name="Mikhailova N."/>
            <person name="Chertkov O."/>
            <person name="Detter J.C."/>
            <person name="Tapia R."/>
            <person name="Han C."/>
            <person name="Land M."/>
            <person name="Hauser L."/>
            <person name="Markowitz V."/>
            <person name="Cheng J.-F."/>
            <person name="Hugenholtz P."/>
            <person name="Woyke T."/>
            <person name="Wu D."/>
            <person name="Gronow S."/>
            <person name="Wellnitz S."/>
            <person name="Brambilla E."/>
            <person name="Klenk H.-P."/>
            <person name="Eisen J.A."/>
        </authorList>
    </citation>
    <scope>NUCLEOTIDE SEQUENCE [LARGE SCALE GENOMIC DNA]</scope>
    <source>
        <strain evidence="8">ATCC BAA-1111 / DSM 21527 / NCTC 11395 / H</strain>
    </source>
</reference>
<keyword evidence="5" id="KW-1133">Transmembrane helix</keyword>
<keyword evidence="2" id="KW-0964">Secreted</keyword>
<keyword evidence="6" id="KW-0732">Signal</keyword>
<dbReference type="SUPFAM" id="SSF69318">
    <property type="entry name" value="Integrin alpha N-terminal domain"/>
    <property type="match status" value="2"/>
</dbReference>
<sequence length="2429" mass="263015">MAAKVVFSSISSTMLCMRCLLLFILFMSIMPVHAGVNPDGSFSETLPIEIPVGRNGVQPQLALTYNSNAGNGIVGVGFSLQGLPAITRISYGRGINYDGQDTYVGPEGRLVPLPTSPTSGGGVYHAENETWSKYEPLGNDGQALTVSNRCGPSTGSGQVEPPVVSPVEPCQWRVTDRSGVVYSYGANSQSRALAIDAAGNPLHSGAVRQWALTRVTDLNGNYYEVEYYQNAGQIYPKRIRYTYGPGASKYYTITFAYDESSRPDKEISYASSSFVQTNWRLREVLVDAEQPIWWIFSWTVQVRRYELGYDTNHSNTSSELASWSVTAGNQVSTTQLRWLQESQGFETSSQYSPPWVQHYWGVSNGVQGDYVDFDGDGLVDFLLSFRDLPGNNYQVAYRNTGHGWVQDARYTPQWIQHFWGVTNGRYGHYVDITGDGLIDYVVSSRDLAGNVSKIAYINTRNGWQLKAEYTPLWVHAYWGVENGVQGDYLDFDGDGLTDYVVSFRDLAGQNYTAAYRNNGHGWVLDSRFAPGWIQNYWGRTTTINSPGGPWLQITGTINGRFGDYIDVNADGLPDFIASSRDLAGNVSRLAYINTGSGWLETAEFTPPWIRHYWGVTNGTTGDYLDVNGDGLPDYVASFRDLANNHSQTTWLNTGRGWRENTAFRASWTHYYWAWECATWCHQSTAAWGGGNSGEYIDINGDGRVDYVLSFSDLPGNNTVAAWINTNAGWTSSSDYVTSWIHNYWGVSAPYGDFVDFNGDYVPDYMISSRDLPGNIAIAAVANRKKIGKSLLQEILSPTGTKIIIQYKTATKLPKAICTTACTGPQGEALGTSAGLPNSSPRYLVTEVTTTGDRDLTGDGVVDSFTTRYEYYNGRVATGTVAERASLGFEKIVTRDVNSGNYKIDTYRQDKPFQGYMSVSRSYLADNTLVSEQYSPTTLQQYYCSEVGCSTNAANDPTPSSPRQIRATGESETRSYENGILIGRKFQEVLSQDIYGSPLIMKTGVTANGTTRTVYKFIQYINENTATNRALGVAYSEKTCYTATECATGDNDFISESRISYDGGALGTIGSRHLPTKRENYVLTGDGVGVWLAEQYTYDTAGNILTHLDARGFLNTIVYDPDYNQFPVSVTKSHAGKSSTVTAAYDPRYGKKILETIVDEGTTITTNLDATGFVTQVTVENGSTTLAKNSSHRAAAGASPIWGESCTHFGAAFTQSRCTKNFKDAMGRTYREEYPELVNGVEKQMAIEHKYDSRGRAVAISQPFDATSGSASQWSTRTYDIYGRVVQAQSFDGKTTSTVFQTTGLPAGIVSCTVATDTDGKQQQACNNIHGKAAFTVESYGAPEATRIDYIYDGRGRLAAVTAPQGITTIGYVSISGIQAFVDDPISGRTDFTYYNVPGSASFGQLASETRAGKTTSFEYSASFGRMSKITRPDSVTTFTYDETDAEVGSHGINKPTTLIHQVNGYTLRERYRYNAKSDITEMKRWISHATETLCSDPGAMPCFQRYAFSTDNLDRAETITYPDGNTTELTYVGATEHVAEIKHAGLTFATYSNYTYDVMAHIGKVTYGNGLVHDYTYQPATGVMQTVSIGKANQPEKLNLTYAYDASFNISSITDNVIPDLSVTYQYDVLNRIRQSSYGSGKIRDFRFDQDGAGNSKGNLLRKGNRRMTYAVGKTYPVADELYNETTSQWEPHQTMTWSAAGSLLTKGNFSYEYDSNQMMTKAVEANTAETEFVYDHTGQRFLKKHTRDGVTIKTWYVADGLELREKYVGVTSGNPPGIFDSWQATKYIYGQDRKRIASITGNVKTSAISPTPTELFALAEGYSASTFGGMAMKTYYTFYGIYAHENLGRVLRIILLSALALVLLLWLYYNSLSADENFGGAFFRRLIAVSMITVFVSVNCGQNAPPTGVTPGQISTIISELYTGLPAGTVYYSHNHLGSGSLVTDTNGDEIFRITYTEYGEIDLENSGKWNSTTQTLEQNMSDAEILITAVKFTGQEYDPETGFYYYNARYYSAELGVFTTSDTEFDSGSGYGFNRHMYVGGNPIMASDPSGHFVWFIVAAVVIGAIMGGTKGNPFKGENWKNFSGTGALIGALAGLAGALTGGAAAAGLTGLNAAVVGGMAGGAAGGFVGGAGTAWANGASFGDGLLAGFAGGVMGAIVGAAAGAAFYGAGQLFGGSGGGAGAATADAGGRPCPIGQCSWGGEVTATDAGSGMAAAAPAAAPSTAGGASGAAANAAALGGGTGGSYGGAQAATLVSRSNSTSKAPPGKTVYGFDQETGVLYPTQMGRETFASLKDYCWSAPYDSMRGCSEPGITSAPVFPSDWLPFNLKSLFKFGATRGARMVPQAYKFGKHVLGRMESRGVNSAMVDKALRLGKRYYDPKNKTTNFVLSGGFASGKDLLVGVGPTGTISTVIRGSKLVRPRFVPIN</sequence>
<dbReference type="InterPro" id="IPR028994">
    <property type="entry name" value="Integrin_alpha_N"/>
</dbReference>
<dbReference type="InterPro" id="IPR003284">
    <property type="entry name" value="Sal_SpvB"/>
</dbReference>
<name>I4B836_TURPD</name>
<proteinExistence type="predicted"/>
<feature type="compositionally biased region" description="Polar residues" evidence="4">
    <location>
        <begin position="952"/>
        <end position="962"/>
    </location>
</feature>
<keyword evidence="3" id="KW-0843">Virulence</keyword>
<evidence type="ECO:0000313" key="8">
    <source>
        <dbReference type="Proteomes" id="UP000006048"/>
    </source>
</evidence>
<keyword evidence="5" id="KW-0472">Membrane</keyword>
<dbReference type="PANTHER" id="PTHR32305">
    <property type="match status" value="1"/>
</dbReference>
<feature type="transmembrane region" description="Helical" evidence="5">
    <location>
        <begin position="2147"/>
        <end position="2170"/>
    </location>
</feature>
<keyword evidence="5" id="KW-0812">Transmembrane</keyword>
<evidence type="ECO:0000256" key="3">
    <source>
        <dbReference type="ARBA" id="ARBA00023026"/>
    </source>
</evidence>